<dbReference type="Proteomes" id="UP000183471">
    <property type="component" value="Unassembled WGS sequence"/>
</dbReference>
<keyword evidence="3 4" id="KW-0597">Phosphoprotein</keyword>
<gene>
    <name evidence="10" type="ORF">SAMN05216402_2147</name>
</gene>
<feature type="coiled-coil region" evidence="5">
    <location>
        <begin position="292"/>
        <end position="322"/>
    </location>
</feature>
<keyword evidence="5" id="KW-0175">Coiled coil</keyword>
<dbReference type="CDD" id="cd00130">
    <property type="entry name" value="PAS"/>
    <property type="match status" value="1"/>
</dbReference>
<dbReference type="Pfam" id="PF00072">
    <property type="entry name" value="Response_reg"/>
    <property type="match status" value="1"/>
</dbReference>
<dbReference type="PANTHER" id="PTHR43547">
    <property type="entry name" value="TWO-COMPONENT HISTIDINE KINASE"/>
    <property type="match status" value="1"/>
</dbReference>
<name>A0ABY0TFI4_9PROT</name>
<dbReference type="InterPro" id="IPR001789">
    <property type="entry name" value="Sig_transdc_resp-reg_receiver"/>
</dbReference>
<dbReference type="InterPro" id="IPR035965">
    <property type="entry name" value="PAS-like_dom_sf"/>
</dbReference>
<dbReference type="SMART" id="SM00086">
    <property type="entry name" value="PAC"/>
    <property type="match status" value="1"/>
</dbReference>
<dbReference type="CDD" id="cd17580">
    <property type="entry name" value="REC_2_DhkD-like"/>
    <property type="match status" value="1"/>
</dbReference>
<dbReference type="InterPro" id="IPR011006">
    <property type="entry name" value="CheY-like_superfamily"/>
</dbReference>
<dbReference type="PRINTS" id="PR00344">
    <property type="entry name" value="BCTRLSENSOR"/>
</dbReference>
<dbReference type="InterPro" id="IPR005467">
    <property type="entry name" value="His_kinase_dom"/>
</dbReference>
<dbReference type="SUPFAM" id="SSF47384">
    <property type="entry name" value="Homodimeric domain of signal transducing histidine kinase"/>
    <property type="match status" value="1"/>
</dbReference>
<evidence type="ECO:0000256" key="5">
    <source>
        <dbReference type="SAM" id="Coils"/>
    </source>
</evidence>
<sequence length="705" mass="79036">MIDDNEEKLLRSVALQTCNTILLARQRAENELKQAKKSLEEKARRLDHSLSILRATIESTADGILVTDQDGLVLRFNELYLQMWQIPRDIPNLSDHRQLLKFCCKCAKNPQWLMEEIEGIYTSWPADSYDVLELADGRVFEQFSKIQYIENQSIGRVWSFRDITARRHAEDALRESGERQHFMAESMPLKIFTARADGVVDYFNQQWKDYTGLPLEQMECWENTKLIHPDDLDENTRRWRHSLATGEPFQMEIRLRQADGGYRWHLTRAHAKCDTLGKVSMWVCSSTDIDSIKRADEEKKQLLESERTARNEAERANRMKDEFLATLSHELRTPLNAILGWAQLISQGTMNQETVRRGLETIERNARMQNKLIEDLLEMSSIISGKIRLDVQQLNLASIAEAALESLAPAAEAKDIHLIKKIDPAAGLVSGDYNRLQQIIWNLLSNAVKFTPKGGNIEVIVERVASYLEITVKDSGIGVKPEFLAYIFDRFRQADSSLTRHYGGLGLGLSIVKQLVALHGGTVHAESAGEGLGASFIVSLPLASAGGKRDQPTAASAASAAPAPRNRYITLSGIKILVIDDESDSRELINEVLTECDANVITAASAAEGLELLQSRRPDVIISDIGMPEKDGYQLIREVRNLPAAHGGKTPAIALTAFARSEDRTRAMMAGYQMHLSKPVESHELIATIGSLSKWTRKPWIGGET</sequence>
<dbReference type="SMART" id="SM00091">
    <property type="entry name" value="PAS"/>
    <property type="match status" value="2"/>
</dbReference>
<reference evidence="10 11" key="1">
    <citation type="submission" date="2016-10" db="EMBL/GenBank/DDBJ databases">
        <authorList>
            <person name="Varghese N."/>
            <person name="Submissions S."/>
        </authorList>
    </citation>
    <scope>NUCLEOTIDE SEQUENCE [LARGE SCALE GENOMIC DNA]</scope>
    <source>
        <strain evidence="10 11">Nl1</strain>
    </source>
</reference>
<evidence type="ECO:0000313" key="11">
    <source>
        <dbReference type="Proteomes" id="UP000183471"/>
    </source>
</evidence>
<dbReference type="PANTHER" id="PTHR43547:SF2">
    <property type="entry name" value="HYBRID SIGNAL TRANSDUCTION HISTIDINE KINASE C"/>
    <property type="match status" value="1"/>
</dbReference>
<dbReference type="InterPro" id="IPR000700">
    <property type="entry name" value="PAS-assoc_C"/>
</dbReference>
<dbReference type="Gene3D" id="3.30.450.20">
    <property type="entry name" value="PAS domain"/>
    <property type="match status" value="2"/>
</dbReference>
<dbReference type="InterPro" id="IPR003661">
    <property type="entry name" value="HisK_dim/P_dom"/>
</dbReference>
<feature type="domain" description="PAS" evidence="8">
    <location>
        <begin position="176"/>
        <end position="246"/>
    </location>
</feature>
<dbReference type="Pfam" id="PF13188">
    <property type="entry name" value="PAS_8"/>
    <property type="match status" value="1"/>
</dbReference>
<evidence type="ECO:0000259" key="9">
    <source>
        <dbReference type="PROSITE" id="PS50113"/>
    </source>
</evidence>
<dbReference type="InterPro" id="IPR036097">
    <property type="entry name" value="HisK_dim/P_sf"/>
</dbReference>
<evidence type="ECO:0000256" key="1">
    <source>
        <dbReference type="ARBA" id="ARBA00000085"/>
    </source>
</evidence>
<comment type="catalytic activity">
    <reaction evidence="1">
        <text>ATP + protein L-histidine = ADP + protein N-phospho-L-histidine.</text>
        <dbReference type="EC" id="2.7.13.3"/>
    </reaction>
</comment>
<dbReference type="SUPFAM" id="SSF55785">
    <property type="entry name" value="PYP-like sensor domain (PAS domain)"/>
    <property type="match status" value="2"/>
</dbReference>
<dbReference type="InterPro" id="IPR036890">
    <property type="entry name" value="HATPase_C_sf"/>
</dbReference>
<dbReference type="PROSITE" id="PS50113">
    <property type="entry name" value="PAC"/>
    <property type="match status" value="1"/>
</dbReference>
<dbReference type="EMBL" id="FNKY01000001">
    <property type="protein sequence ID" value="SDQ75226.1"/>
    <property type="molecule type" value="Genomic_DNA"/>
</dbReference>
<dbReference type="Gene3D" id="3.40.50.2300">
    <property type="match status" value="1"/>
</dbReference>
<evidence type="ECO:0000259" key="8">
    <source>
        <dbReference type="PROSITE" id="PS50112"/>
    </source>
</evidence>
<dbReference type="InterPro" id="IPR003594">
    <property type="entry name" value="HATPase_dom"/>
</dbReference>
<protein>
    <recommendedName>
        <fullName evidence="2">histidine kinase</fullName>
        <ecNumber evidence="2">2.7.13.3</ecNumber>
    </recommendedName>
</protein>
<feature type="domain" description="PAC" evidence="9">
    <location>
        <begin position="249"/>
        <end position="301"/>
    </location>
</feature>
<comment type="caution">
    <text evidence="10">The sequence shown here is derived from an EMBL/GenBank/DDBJ whole genome shotgun (WGS) entry which is preliminary data.</text>
</comment>
<dbReference type="Gene3D" id="1.10.287.130">
    <property type="match status" value="1"/>
</dbReference>
<dbReference type="CDD" id="cd16922">
    <property type="entry name" value="HATPase_EvgS-ArcB-TorS-like"/>
    <property type="match status" value="1"/>
</dbReference>
<dbReference type="PROSITE" id="PS50112">
    <property type="entry name" value="PAS"/>
    <property type="match status" value="1"/>
</dbReference>
<dbReference type="EC" id="2.7.13.3" evidence="2"/>
<evidence type="ECO:0000256" key="3">
    <source>
        <dbReference type="ARBA" id="ARBA00022553"/>
    </source>
</evidence>
<dbReference type="SUPFAM" id="SSF52172">
    <property type="entry name" value="CheY-like"/>
    <property type="match status" value="1"/>
</dbReference>
<evidence type="ECO:0000313" key="10">
    <source>
        <dbReference type="EMBL" id="SDQ75226.1"/>
    </source>
</evidence>
<dbReference type="InterPro" id="IPR013655">
    <property type="entry name" value="PAS_fold_3"/>
</dbReference>
<dbReference type="CDD" id="cd00082">
    <property type="entry name" value="HisKA"/>
    <property type="match status" value="1"/>
</dbReference>
<evidence type="ECO:0000259" key="6">
    <source>
        <dbReference type="PROSITE" id="PS50109"/>
    </source>
</evidence>
<feature type="modified residue" description="4-aspartylphosphate" evidence="4">
    <location>
        <position position="624"/>
    </location>
</feature>
<feature type="coiled-coil region" evidence="5">
    <location>
        <begin position="18"/>
        <end position="56"/>
    </location>
</feature>
<evidence type="ECO:0000256" key="4">
    <source>
        <dbReference type="PROSITE-ProRule" id="PRU00169"/>
    </source>
</evidence>
<dbReference type="Pfam" id="PF02518">
    <property type="entry name" value="HATPase_c"/>
    <property type="match status" value="1"/>
</dbReference>
<dbReference type="RefSeq" id="WP_074632310.1">
    <property type="nucleotide sequence ID" value="NZ_FNKY01000001.1"/>
</dbReference>
<dbReference type="Pfam" id="PF08447">
    <property type="entry name" value="PAS_3"/>
    <property type="match status" value="1"/>
</dbReference>
<evidence type="ECO:0000259" key="7">
    <source>
        <dbReference type="PROSITE" id="PS50110"/>
    </source>
</evidence>
<feature type="domain" description="Response regulatory" evidence="7">
    <location>
        <begin position="575"/>
        <end position="693"/>
    </location>
</feature>
<dbReference type="SUPFAM" id="SSF55874">
    <property type="entry name" value="ATPase domain of HSP90 chaperone/DNA topoisomerase II/histidine kinase"/>
    <property type="match status" value="1"/>
</dbReference>
<evidence type="ECO:0000256" key="2">
    <source>
        <dbReference type="ARBA" id="ARBA00012438"/>
    </source>
</evidence>
<dbReference type="SMART" id="SM00388">
    <property type="entry name" value="HisKA"/>
    <property type="match status" value="1"/>
</dbReference>
<dbReference type="PROSITE" id="PS50110">
    <property type="entry name" value="RESPONSE_REGULATORY"/>
    <property type="match status" value="1"/>
</dbReference>
<feature type="domain" description="Histidine kinase" evidence="6">
    <location>
        <begin position="326"/>
        <end position="544"/>
    </location>
</feature>
<dbReference type="PROSITE" id="PS50109">
    <property type="entry name" value="HIS_KIN"/>
    <property type="match status" value="1"/>
</dbReference>
<dbReference type="SMART" id="SM00387">
    <property type="entry name" value="HATPase_c"/>
    <property type="match status" value="1"/>
</dbReference>
<accession>A0ABY0TFI4</accession>
<dbReference type="Pfam" id="PF00512">
    <property type="entry name" value="HisKA"/>
    <property type="match status" value="1"/>
</dbReference>
<dbReference type="SMART" id="SM00448">
    <property type="entry name" value="REC"/>
    <property type="match status" value="1"/>
</dbReference>
<dbReference type="NCBIfam" id="TIGR00229">
    <property type="entry name" value="sensory_box"/>
    <property type="match status" value="1"/>
</dbReference>
<dbReference type="InterPro" id="IPR004358">
    <property type="entry name" value="Sig_transdc_His_kin-like_C"/>
</dbReference>
<dbReference type="Gene3D" id="3.30.565.10">
    <property type="entry name" value="Histidine kinase-like ATPase, C-terminal domain"/>
    <property type="match status" value="1"/>
</dbReference>
<dbReference type="InterPro" id="IPR001610">
    <property type="entry name" value="PAC"/>
</dbReference>
<proteinExistence type="predicted"/>
<keyword evidence="11" id="KW-1185">Reference proteome</keyword>
<organism evidence="10 11">
    <name type="scientific">Nitrosospira multiformis</name>
    <dbReference type="NCBI Taxonomy" id="1231"/>
    <lineage>
        <taxon>Bacteria</taxon>
        <taxon>Pseudomonadati</taxon>
        <taxon>Pseudomonadota</taxon>
        <taxon>Betaproteobacteria</taxon>
        <taxon>Nitrosomonadales</taxon>
        <taxon>Nitrosomonadaceae</taxon>
        <taxon>Nitrosospira</taxon>
    </lineage>
</organism>
<dbReference type="InterPro" id="IPR000014">
    <property type="entry name" value="PAS"/>
</dbReference>